<feature type="transmembrane region" description="Helical" evidence="6">
    <location>
        <begin position="44"/>
        <end position="64"/>
    </location>
</feature>
<comment type="similarity">
    <text evidence="1">Belongs to the glycosyl hydrolase 29 family.</text>
</comment>
<evidence type="ECO:0000313" key="9">
    <source>
        <dbReference type="Proteomes" id="UP000252698"/>
    </source>
</evidence>
<keyword evidence="4" id="KW-0378">Hydrolase</keyword>
<dbReference type="EMBL" id="CP027306">
    <property type="protein sequence ID" value="AXE82155.1"/>
    <property type="molecule type" value="Genomic_DNA"/>
</dbReference>
<gene>
    <name evidence="8" type="ORF">C5746_40720</name>
</gene>
<dbReference type="Proteomes" id="UP000252698">
    <property type="component" value="Chromosome"/>
</dbReference>
<dbReference type="InterPro" id="IPR057739">
    <property type="entry name" value="Glyco_hydro_29_N"/>
</dbReference>
<name>A0A2Z5JRX9_STRAR</name>
<keyword evidence="6" id="KW-0812">Transmembrane</keyword>
<protein>
    <recommendedName>
        <fullName evidence="2">alpha-L-fucosidase</fullName>
        <ecNumber evidence="2">3.2.1.51</ecNumber>
    </recommendedName>
</protein>
<evidence type="ECO:0000256" key="4">
    <source>
        <dbReference type="ARBA" id="ARBA00022801"/>
    </source>
</evidence>
<dbReference type="GO" id="GO:0016139">
    <property type="term" value="P:glycoside catabolic process"/>
    <property type="evidence" value="ECO:0007669"/>
    <property type="project" value="TreeGrafter"/>
</dbReference>
<organism evidence="8 9">
    <name type="scientific">Streptomyces atratus</name>
    <dbReference type="NCBI Taxonomy" id="1893"/>
    <lineage>
        <taxon>Bacteria</taxon>
        <taxon>Bacillati</taxon>
        <taxon>Actinomycetota</taxon>
        <taxon>Actinomycetes</taxon>
        <taxon>Kitasatosporales</taxon>
        <taxon>Streptomycetaceae</taxon>
        <taxon>Streptomyces</taxon>
    </lineage>
</organism>
<evidence type="ECO:0000256" key="1">
    <source>
        <dbReference type="ARBA" id="ARBA00007951"/>
    </source>
</evidence>
<evidence type="ECO:0000313" key="8">
    <source>
        <dbReference type="EMBL" id="AXE82155.1"/>
    </source>
</evidence>
<dbReference type="InterPro" id="IPR017853">
    <property type="entry name" value="GH"/>
</dbReference>
<reference evidence="8 9" key="1">
    <citation type="journal article" date="2018" name="Front. Microbiol.">
        <title>Genome Sequencing of Streptomyces atratus SCSIOZH16 and Activation Production of Nocardamine via Metabolic Engineering.</title>
        <authorList>
            <person name="Li Y."/>
            <person name="Zhang C."/>
            <person name="Liu C."/>
            <person name="Ju J."/>
            <person name="Ma J."/>
        </authorList>
    </citation>
    <scope>NUCLEOTIDE SEQUENCE [LARGE SCALE GENOMIC DNA]</scope>
    <source>
        <strain evidence="8 9">SCSIO_ZH16</strain>
    </source>
</reference>
<dbReference type="InterPro" id="IPR008979">
    <property type="entry name" value="Galactose-bd-like_sf"/>
</dbReference>
<dbReference type="SMART" id="SM00812">
    <property type="entry name" value="Alpha_L_fucos"/>
    <property type="match status" value="1"/>
</dbReference>
<feature type="domain" description="Glycoside hydrolase family 29 N-terminal" evidence="7">
    <location>
        <begin position="122"/>
        <end position="378"/>
    </location>
</feature>
<dbReference type="SUPFAM" id="SSF51445">
    <property type="entry name" value="(Trans)glycosidases"/>
    <property type="match status" value="1"/>
</dbReference>
<dbReference type="GO" id="GO:0006004">
    <property type="term" value="P:fucose metabolic process"/>
    <property type="evidence" value="ECO:0007669"/>
    <property type="project" value="TreeGrafter"/>
</dbReference>
<dbReference type="PANTHER" id="PTHR10030">
    <property type="entry name" value="ALPHA-L-FUCOSIDASE"/>
    <property type="match status" value="1"/>
</dbReference>
<evidence type="ECO:0000256" key="6">
    <source>
        <dbReference type="SAM" id="Phobius"/>
    </source>
</evidence>
<dbReference type="Gene3D" id="3.20.20.80">
    <property type="entry name" value="Glycosidases"/>
    <property type="match status" value="1"/>
</dbReference>
<dbReference type="GO" id="GO:0004560">
    <property type="term" value="F:alpha-L-fucosidase activity"/>
    <property type="evidence" value="ECO:0007669"/>
    <property type="project" value="InterPro"/>
</dbReference>
<evidence type="ECO:0000256" key="5">
    <source>
        <dbReference type="ARBA" id="ARBA00023295"/>
    </source>
</evidence>
<dbReference type="Pfam" id="PF01120">
    <property type="entry name" value="Alpha_L_fucos"/>
    <property type="match status" value="1"/>
</dbReference>
<dbReference type="AlphaFoldDB" id="A0A2Z5JRX9"/>
<dbReference type="PANTHER" id="PTHR10030:SF37">
    <property type="entry name" value="ALPHA-L-FUCOSIDASE-RELATED"/>
    <property type="match status" value="1"/>
</dbReference>
<evidence type="ECO:0000256" key="3">
    <source>
        <dbReference type="ARBA" id="ARBA00022729"/>
    </source>
</evidence>
<evidence type="ECO:0000259" key="7">
    <source>
        <dbReference type="Pfam" id="PF01120"/>
    </source>
</evidence>
<dbReference type="InterPro" id="IPR000933">
    <property type="entry name" value="Glyco_hydro_29"/>
</dbReference>
<keyword evidence="5" id="KW-0326">Glycosidase</keyword>
<sequence>MQCIAKRRDVRILDVCERVNRTTPTGTHQVRGPGAHGGRRRPGVLWAAVLSVLAGLALTATPAAQAQGAAPAAPESATAPAYPPRQTMLRNATAGLFLHWGMLTAPKYDTCESWEKAVTDGGWTPDYWIEEAKKIKASYIVLATFHSRLGYARPWPSKIPGSCSNERDILGELIDAAEAKGLKTILYMTDDPKWHDEQGFETLDSAAYSAYKGRDVDLTTRPGFGGFSYENFFEVMHNYPKLAGFWIDNNNEYWLQNNLYEKIYETRPDMMLSNNNEDTPIMDMVSHEQKTGMTPTYDQPSAIWTPMPRLAESCYKVPDSGSWWYDGKDRPVATDLNVDRYIANAGNSIRSLMDFTAMVDGRFPPQQEKFIDLMKDYLPPIWESLHGVDGGGFMYGGMQPGAWNDGAYGYTSVSRAHPDTTQYIHVTTRPTTGAQVKIRDNGHRVKRITGLRTGKNIPFDQHDGTLTIRSVQDWDPYDTVFKVETTSHRQGIYPTGTVTADDPALTDGDFTTYTDNKGRLPISFTLDLGEVRNAAFLGINQREWSPARNRETFGRKEDSARIKDYTTSASDDGVRWRQVKEGILESARGVRFIDLGEPGGPVLKTRYLKLDVADTWAEPTVTKFYKQPRIDEIQVGFMYPKNHS</sequence>
<dbReference type="KEGG" id="sata:C5746_40720"/>
<dbReference type="Gene3D" id="2.60.120.260">
    <property type="entry name" value="Galactose-binding domain-like"/>
    <property type="match status" value="1"/>
</dbReference>
<dbReference type="EC" id="3.2.1.51" evidence="2"/>
<keyword evidence="3" id="KW-0732">Signal</keyword>
<dbReference type="SUPFAM" id="SSF49785">
    <property type="entry name" value="Galactose-binding domain-like"/>
    <property type="match status" value="1"/>
</dbReference>
<keyword evidence="6" id="KW-1133">Transmembrane helix</keyword>
<evidence type="ECO:0000256" key="2">
    <source>
        <dbReference type="ARBA" id="ARBA00012662"/>
    </source>
</evidence>
<proteinExistence type="inferred from homology"/>
<keyword evidence="6" id="KW-0472">Membrane</keyword>
<accession>A0A2Z5JRX9</accession>
<dbReference type="GO" id="GO:0005764">
    <property type="term" value="C:lysosome"/>
    <property type="evidence" value="ECO:0007669"/>
    <property type="project" value="TreeGrafter"/>
</dbReference>